<evidence type="ECO:0000313" key="1">
    <source>
        <dbReference type="EMBL" id="AMM44538.1"/>
    </source>
</evidence>
<organism evidence="1 2">
    <name type="scientific">Arthrobacter phage BarretLemon</name>
    <dbReference type="NCBI Taxonomy" id="1796994"/>
    <lineage>
        <taxon>Viruses</taxon>
        <taxon>Duplodnaviria</taxon>
        <taxon>Heunggongvirae</taxon>
        <taxon>Uroviricota</taxon>
        <taxon>Caudoviricetes</taxon>
        <taxon>Berryhillviridae</taxon>
        <taxon>Marthavirus</taxon>
        <taxon>Marthavirus barretlemon</taxon>
    </lineage>
</organism>
<keyword evidence="2" id="KW-1185">Reference proteome</keyword>
<dbReference type="OrthoDB" id="24308at10239"/>
<reference evidence="2" key="1">
    <citation type="submission" date="2016-02" db="EMBL/GenBank/DDBJ databases">
        <authorList>
            <person name="Wen L."/>
            <person name="He K."/>
            <person name="Yang H."/>
        </authorList>
    </citation>
    <scope>NUCLEOTIDE SEQUENCE [LARGE SCALE GENOMIC DNA]</scope>
</reference>
<dbReference type="Proteomes" id="UP000204546">
    <property type="component" value="Segment"/>
</dbReference>
<accession>A0A127AVK0</accession>
<sequence length="123" mass="13733">MCSCRPAALLVLTVRSTREEKQMTTMRVTKTDDSYTARHGVWYFTNKEQVREAVEFEAAHKFPKSCRVALTADVDDSGRRYMYFGINVKLSADSSNGGVNETGMKRIAAFEKAAAKLGIELAE</sequence>
<dbReference type="GeneID" id="29125716"/>
<gene>
    <name evidence="1" type="primary">76</name>
    <name evidence="1" type="ORF">BARRETLEMON_76</name>
</gene>
<dbReference type="RefSeq" id="YP_009303145.1">
    <property type="nucleotide sequence ID" value="NC_031252.1"/>
</dbReference>
<name>A0A127AVK0_9CAUD</name>
<proteinExistence type="predicted"/>
<protein>
    <submittedName>
        <fullName evidence="1">Uncharacterized protein</fullName>
    </submittedName>
</protein>
<evidence type="ECO:0000313" key="2">
    <source>
        <dbReference type="Proteomes" id="UP000204546"/>
    </source>
</evidence>
<dbReference type="KEGG" id="vg:29125716"/>
<dbReference type="EMBL" id="KU647629">
    <property type="protein sequence ID" value="AMM44538.1"/>
    <property type="molecule type" value="Genomic_DNA"/>
</dbReference>